<sequence>MKRTPKIGKCKVMHYGKHNPGNKYHILDRSTGIPHELEVTKTEKDLGVHVSDTLGTKIQVDKFAAKSQLHARKDEKLNLFTTDAQKAIKNSIRQDIMRLQLCESEEIFDAVLNLFINKWRSYKSELIDNLLDFFAASGLQGNAPGVPSTTNALESWNPIIKLESTIRQRYRLSSFLTILENEIIWRWSKDRHPDDFNCDLQLYTAAFQ</sequence>
<dbReference type="AlphaFoldDB" id="A0A3M7PRH3"/>
<dbReference type="EMBL" id="REGN01009229">
    <property type="protein sequence ID" value="RNA01660.1"/>
    <property type="molecule type" value="Genomic_DNA"/>
</dbReference>
<gene>
    <name evidence="1" type="ORF">BpHYR1_042747</name>
</gene>
<dbReference type="Proteomes" id="UP000276133">
    <property type="component" value="Unassembled WGS sequence"/>
</dbReference>
<keyword evidence="2" id="KW-1185">Reference proteome</keyword>
<accession>A0A3M7PRH3</accession>
<protein>
    <submittedName>
        <fullName evidence="1">Uncharacterized protein</fullName>
    </submittedName>
</protein>
<organism evidence="1 2">
    <name type="scientific">Brachionus plicatilis</name>
    <name type="common">Marine rotifer</name>
    <name type="synonym">Brachionus muelleri</name>
    <dbReference type="NCBI Taxonomy" id="10195"/>
    <lineage>
        <taxon>Eukaryota</taxon>
        <taxon>Metazoa</taxon>
        <taxon>Spiralia</taxon>
        <taxon>Gnathifera</taxon>
        <taxon>Rotifera</taxon>
        <taxon>Eurotatoria</taxon>
        <taxon>Monogononta</taxon>
        <taxon>Pseudotrocha</taxon>
        <taxon>Ploima</taxon>
        <taxon>Brachionidae</taxon>
        <taxon>Brachionus</taxon>
    </lineage>
</organism>
<name>A0A3M7PRH3_BRAPC</name>
<comment type="caution">
    <text evidence="1">The sequence shown here is derived from an EMBL/GenBank/DDBJ whole genome shotgun (WGS) entry which is preliminary data.</text>
</comment>
<evidence type="ECO:0000313" key="2">
    <source>
        <dbReference type="Proteomes" id="UP000276133"/>
    </source>
</evidence>
<proteinExistence type="predicted"/>
<evidence type="ECO:0000313" key="1">
    <source>
        <dbReference type="EMBL" id="RNA01660.1"/>
    </source>
</evidence>
<reference evidence="1 2" key="1">
    <citation type="journal article" date="2018" name="Sci. Rep.">
        <title>Genomic signatures of local adaptation to the degree of environmental predictability in rotifers.</title>
        <authorList>
            <person name="Franch-Gras L."/>
            <person name="Hahn C."/>
            <person name="Garcia-Roger E.M."/>
            <person name="Carmona M.J."/>
            <person name="Serra M."/>
            <person name="Gomez A."/>
        </authorList>
    </citation>
    <scope>NUCLEOTIDE SEQUENCE [LARGE SCALE GENOMIC DNA]</scope>
    <source>
        <strain evidence="1">HYR1</strain>
    </source>
</reference>